<dbReference type="Proteomes" id="UP000038045">
    <property type="component" value="Unplaced"/>
</dbReference>
<evidence type="ECO:0000256" key="2">
    <source>
        <dbReference type="SAM" id="Phobius"/>
    </source>
</evidence>
<evidence type="ECO:0000313" key="3">
    <source>
        <dbReference type="Proteomes" id="UP000038045"/>
    </source>
</evidence>
<protein>
    <submittedName>
        <fullName evidence="4">Uncharacterized protein</fullName>
    </submittedName>
</protein>
<keyword evidence="3" id="KW-1185">Reference proteome</keyword>
<feature type="region of interest" description="Disordered" evidence="1">
    <location>
        <begin position="157"/>
        <end position="238"/>
    </location>
</feature>
<evidence type="ECO:0000313" key="4">
    <source>
        <dbReference type="WBParaSite" id="PTRK_0000219800.1"/>
    </source>
</evidence>
<evidence type="ECO:0000256" key="1">
    <source>
        <dbReference type="SAM" id="MobiDB-lite"/>
    </source>
</evidence>
<keyword evidence="2" id="KW-1133">Transmembrane helix</keyword>
<dbReference type="AlphaFoldDB" id="A0A0N4Z596"/>
<keyword evidence="2" id="KW-0472">Membrane</keyword>
<accession>A0A0N4Z596</accession>
<dbReference type="WBParaSite" id="PTRK_0000219800.1">
    <property type="protein sequence ID" value="PTRK_0000219800.1"/>
    <property type="gene ID" value="PTRK_0000219800"/>
</dbReference>
<name>A0A0N4Z596_PARTI</name>
<reference evidence="4" key="1">
    <citation type="submission" date="2017-02" db="UniProtKB">
        <authorList>
            <consortium name="WormBaseParasite"/>
        </authorList>
    </citation>
    <scope>IDENTIFICATION</scope>
</reference>
<sequence>MITDDIYAITSPKNGSRRNSKASIKRGNYSSNDVSNKKIREVLFSSNENIYLRRKRQDDIRDDVSVLEQFTNGQEINFPIRRNSSNNFNLNIKNLSTTTQKPLEDNELIFGRFKPWVLGCLSVFYCFLIIALFIICKIDLKVRNTTVAGRKKTTLHDGEKYSNAPTKPPPSLTPPRFHDEYDTKGRIPKKNPLTDPTQEDDGLNNTSIRGNNSKISKRLSRKSFDKTQEENNKNNQLSNSLCNKGIIIASENSDEVWNEIVKRTTSHEINFEENHNAIISALKNASYRSQTRINNNQSSEFELELDAYFKDRFGYLETDDSKTNLEQ</sequence>
<feature type="region of interest" description="Disordered" evidence="1">
    <location>
        <begin position="1"/>
        <end position="31"/>
    </location>
</feature>
<feature type="compositionally biased region" description="Polar residues" evidence="1">
    <location>
        <begin position="203"/>
        <end position="214"/>
    </location>
</feature>
<feature type="transmembrane region" description="Helical" evidence="2">
    <location>
        <begin position="116"/>
        <end position="135"/>
    </location>
</feature>
<organism evidence="3 4">
    <name type="scientific">Parastrongyloides trichosuri</name>
    <name type="common">Possum-specific nematode worm</name>
    <dbReference type="NCBI Taxonomy" id="131310"/>
    <lineage>
        <taxon>Eukaryota</taxon>
        <taxon>Metazoa</taxon>
        <taxon>Ecdysozoa</taxon>
        <taxon>Nematoda</taxon>
        <taxon>Chromadorea</taxon>
        <taxon>Rhabditida</taxon>
        <taxon>Tylenchina</taxon>
        <taxon>Panagrolaimomorpha</taxon>
        <taxon>Strongyloidoidea</taxon>
        <taxon>Strongyloididae</taxon>
        <taxon>Parastrongyloides</taxon>
    </lineage>
</organism>
<proteinExistence type="predicted"/>
<keyword evidence="2" id="KW-0812">Transmembrane</keyword>
<feature type="compositionally biased region" description="Basic and acidic residues" evidence="1">
    <location>
        <begin position="176"/>
        <end position="185"/>
    </location>
</feature>
<feature type="compositionally biased region" description="Basic and acidic residues" evidence="1">
    <location>
        <begin position="222"/>
        <end position="232"/>
    </location>
</feature>
<feature type="compositionally biased region" description="Basic residues" evidence="1">
    <location>
        <begin position="15"/>
        <end position="24"/>
    </location>
</feature>